<gene>
    <name evidence="3" type="ORF">K493DRAFT_309079</name>
</gene>
<dbReference type="AlphaFoldDB" id="A0A1Y1WRB6"/>
<dbReference type="PANTHER" id="PTHR38120:SF1">
    <property type="entry name" value="M PROTEIN, SEROTYPE 2.1"/>
    <property type="match status" value="1"/>
</dbReference>
<evidence type="ECO:0000256" key="2">
    <source>
        <dbReference type="SAM" id="MobiDB-lite"/>
    </source>
</evidence>
<protein>
    <submittedName>
        <fullName evidence="3">Uncharacterized protein</fullName>
    </submittedName>
</protein>
<dbReference type="Proteomes" id="UP000193498">
    <property type="component" value="Unassembled WGS sequence"/>
</dbReference>
<dbReference type="InParanoid" id="A0A1Y1WRB6"/>
<accession>A0A1Y1WRB6</accession>
<sequence>MTETKLARMSSFEFYAELSESNQHLLEQNGYFKKKYATLTQEAETSQNMYSRLETQLFTYDSQLEELRKENSILLRRLKEIEKESEMEKTELERERLSASEKMATLQTQLRKLKMRSAPPPSRIPPPVDFRRDELSVDVTEVAKENTLLTKTVKNQERLIAELREEIDKSQQAVQSSTSRLQECSLQIASLENEKLQIRGVNQTLMEENESYQVLLQEKTMSGKFMLNPILQNRNALIEEDEGLSSLAREILSVPTSPITPDFDTTYTIERLKDDVGTFRDENRVLKDENKALTLYINKILIRILESGGMENVLSSDYTTPTQPKEDESLPVEKLTVQTRVSLEEEESYEGQEQCTRTRRSNSLSQSLLTTGNGVAGGFRAAWKRMSVGTWKSSPITSPNCDSSSPEE</sequence>
<proteinExistence type="predicted"/>
<dbReference type="STRING" id="1314790.A0A1Y1WRB6"/>
<name>A0A1Y1WRB6_9FUNG</name>
<dbReference type="PANTHER" id="PTHR38120">
    <property type="entry name" value="EXPRESSED PROTEIN"/>
    <property type="match status" value="1"/>
</dbReference>
<dbReference type="OrthoDB" id="2121319at2759"/>
<keyword evidence="4" id="KW-1185">Reference proteome</keyword>
<evidence type="ECO:0000313" key="3">
    <source>
        <dbReference type="EMBL" id="ORX76070.1"/>
    </source>
</evidence>
<evidence type="ECO:0000313" key="4">
    <source>
        <dbReference type="Proteomes" id="UP000193498"/>
    </source>
</evidence>
<organism evidence="3 4">
    <name type="scientific">Basidiobolus meristosporus CBS 931.73</name>
    <dbReference type="NCBI Taxonomy" id="1314790"/>
    <lineage>
        <taxon>Eukaryota</taxon>
        <taxon>Fungi</taxon>
        <taxon>Fungi incertae sedis</taxon>
        <taxon>Zoopagomycota</taxon>
        <taxon>Entomophthoromycotina</taxon>
        <taxon>Basidiobolomycetes</taxon>
        <taxon>Basidiobolales</taxon>
        <taxon>Basidiobolaceae</taxon>
        <taxon>Basidiobolus</taxon>
    </lineage>
</organism>
<dbReference type="EMBL" id="MCFE01000967">
    <property type="protein sequence ID" value="ORX76070.1"/>
    <property type="molecule type" value="Genomic_DNA"/>
</dbReference>
<comment type="caution">
    <text evidence="3">The sequence shown here is derived from an EMBL/GenBank/DDBJ whole genome shotgun (WGS) entry which is preliminary data.</text>
</comment>
<keyword evidence="1" id="KW-0175">Coiled coil</keyword>
<feature type="region of interest" description="Disordered" evidence="2">
    <location>
        <begin position="342"/>
        <end position="369"/>
    </location>
</feature>
<reference evidence="3 4" key="1">
    <citation type="submission" date="2016-07" db="EMBL/GenBank/DDBJ databases">
        <title>Pervasive Adenine N6-methylation of Active Genes in Fungi.</title>
        <authorList>
            <consortium name="DOE Joint Genome Institute"/>
            <person name="Mondo S.J."/>
            <person name="Dannebaum R.O."/>
            <person name="Kuo R.C."/>
            <person name="Labutti K."/>
            <person name="Haridas S."/>
            <person name="Kuo A."/>
            <person name="Salamov A."/>
            <person name="Ahrendt S.R."/>
            <person name="Lipzen A."/>
            <person name="Sullivan W."/>
            <person name="Andreopoulos W.B."/>
            <person name="Clum A."/>
            <person name="Lindquist E."/>
            <person name="Daum C."/>
            <person name="Ramamoorthy G.K."/>
            <person name="Gryganskyi A."/>
            <person name="Culley D."/>
            <person name="Magnuson J.K."/>
            <person name="James T.Y."/>
            <person name="O'Malley M.A."/>
            <person name="Stajich J.E."/>
            <person name="Spatafora J.W."/>
            <person name="Visel A."/>
            <person name="Grigoriev I.V."/>
        </authorList>
    </citation>
    <scope>NUCLEOTIDE SEQUENCE [LARGE SCALE GENOMIC DNA]</scope>
    <source>
        <strain evidence="3 4">CBS 931.73</strain>
    </source>
</reference>
<feature type="coiled-coil region" evidence="1">
    <location>
        <begin position="146"/>
        <end position="208"/>
    </location>
</feature>
<evidence type="ECO:0000256" key="1">
    <source>
        <dbReference type="SAM" id="Coils"/>
    </source>
</evidence>
<feature type="coiled-coil region" evidence="1">
    <location>
        <begin position="36"/>
        <end position="116"/>
    </location>
</feature>